<protein>
    <recommendedName>
        <fullName evidence="3">Asteroid domain-containing protein</fullName>
    </recommendedName>
</protein>
<comment type="similarity">
    <text evidence="1">Belongs to the asteroid family.</text>
</comment>
<accession>A0ABY0H3S5</accession>
<gene>
    <name evidence="4" type="ORF">DL762_005842</name>
</gene>
<evidence type="ECO:0000313" key="5">
    <source>
        <dbReference type="Proteomes" id="UP000294003"/>
    </source>
</evidence>
<dbReference type="InterPro" id="IPR026832">
    <property type="entry name" value="Asteroid"/>
</dbReference>
<dbReference type="EMBL" id="QJNS01000172">
    <property type="protein sequence ID" value="RYO84096.1"/>
    <property type="molecule type" value="Genomic_DNA"/>
</dbReference>
<name>A0ABY0H3S5_9PEZI</name>
<evidence type="ECO:0000313" key="4">
    <source>
        <dbReference type="EMBL" id="RYO84096.1"/>
    </source>
</evidence>
<dbReference type="InterPro" id="IPR029060">
    <property type="entry name" value="PIN-like_dom_sf"/>
</dbReference>
<sequence length="569" mass="63395">MVRRKPGSSFICQPPYSLLSRLVKGWLEELKQNNVKVRKIYFDGYLPPSKWEVRQERLLEQSQNIRILVALDPFGTTKSHDDVFDSVKPGITATHSTGRSTADKLPKPPFLVPAVIEALAACQDWGPLIQVVPGEADTFCARDVRQNGGIVLTSDSDLLIQDLGSDGRVSFFWNIVYDRSSGVSALSTSTFSFHAINDQLGIREVGGLPRVVFEQIKGRLGFEEAVEKAKNDTQILASLDYLTFMKEYEVDECIPADRRVLNAIVTLDPRVSEIVIQTLVMKETGSVPDASSKPASRGPEALSMFLPVMIENRELRSCWTASTSIRELAYGVLQSLSHHRSERIVEYRTLEPSNGHSGRQLSIPGPVETIEGCTQLATTLKELRDRLPSPKTLWHAFAIMEDVKSSASDERTSLSVTMLSQATSSSEDVYSYSWDVIHYTAQIQASYYSLRILKQILDAVIGLKQDLPDTFAELRESLISLPTIAEWPTFADMLGLLSDFASNETLTIVTDILGILPIDLAQVAAEETKSKKKKKRKQKQDTLRNTMRRNGKRSPSLNPFALLSQASQE</sequence>
<dbReference type="PANTHER" id="PTHR15665:SF1">
    <property type="entry name" value="PROTEIN ASTEROID HOMOLOG 1"/>
    <property type="match status" value="1"/>
</dbReference>
<dbReference type="PANTHER" id="PTHR15665">
    <property type="entry name" value="ASTEROID PROTEIN"/>
    <property type="match status" value="1"/>
</dbReference>
<proteinExistence type="inferred from homology"/>
<dbReference type="Proteomes" id="UP000294003">
    <property type="component" value="Unassembled WGS sequence"/>
</dbReference>
<organism evidence="4 5">
    <name type="scientific">Monosporascus cannonballus</name>
    <dbReference type="NCBI Taxonomy" id="155416"/>
    <lineage>
        <taxon>Eukaryota</taxon>
        <taxon>Fungi</taxon>
        <taxon>Dikarya</taxon>
        <taxon>Ascomycota</taxon>
        <taxon>Pezizomycotina</taxon>
        <taxon>Sordariomycetes</taxon>
        <taxon>Xylariomycetidae</taxon>
        <taxon>Xylariales</taxon>
        <taxon>Xylariales incertae sedis</taxon>
        <taxon>Monosporascus</taxon>
    </lineage>
</organism>
<dbReference type="InterPro" id="IPR039436">
    <property type="entry name" value="Asteroid_dom"/>
</dbReference>
<evidence type="ECO:0000256" key="1">
    <source>
        <dbReference type="ARBA" id="ARBA00007398"/>
    </source>
</evidence>
<feature type="domain" description="Asteroid" evidence="3">
    <location>
        <begin position="108"/>
        <end position="351"/>
    </location>
</feature>
<feature type="region of interest" description="Disordered" evidence="2">
    <location>
        <begin position="527"/>
        <end position="569"/>
    </location>
</feature>
<evidence type="ECO:0000259" key="3">
    <source>
        <dbReference type="Pfam" id="PF12813"/>
    </source>
</evidence>
<reference evidence="4 5" key="1">
    <citation type="submission" date="2018-06" db="EMBL/GenBank/DDBJ databases">
        <title>Complete Genomes of Monosporascus.</title>
        <authorList>
            <person name="Robinson A.J."/>
            <person name="Natvig D.O."/>
        </authorList>
    </citation>
    <scope>NUCLEOTIDE SEQUENCE [LARGE SCALE GENOMIC DNA]</scope>
    <source>
        <strain evidence="4 5">CBS 609.92</strain>
    </source>
</reference>
<evidence type="ECO:0000256" key="2">
    <source>
        <dbReference type="SAM" id="MobiDB-lite"/>
    </source>
</evidence>
<keyword evidence="5" id="KW-1185">Reference proteome</keyword>
<dbReference type="Gene3D" id="3.40.50.1010">
    <property type="entry name" value="5'-nuclease"/>
    <property type="match status" value="1"/>
</dbReference>
<dbReference type="SUPFAM" id="SSF88723">
    <property type="entry name" value="PIN domain-like"/>
    <property type="match status" value="1"/>
</dbReference>
<comment type="caution">
    <text evidence="4">The sequence shown here is derived from an EMBL/GenBank/DDBJ whole genome shotgun (WGS) entry which is preliminary data.</text>
</comment>
<dbReference type="Pfam" id="PF12813">
    <property type="entry name" value="XPG_I_2"/>
    <property type="match status" value="1"/>
</dbReference>